<proteinExistence type="predicted"/>
<keyword evidence="2" id="KW-1185">Reference proteome</keyword>
<dbReference type="AlphaFoldDB" id="A0AAV7UWX4"/>
<name>A0AAV7UWX4_PLEWA</name>
<reference evidence="1" key="1">
    <citation type="journal article" date="2022" name="bioRxiv">
        <title>Sequencing and chromosome-scale assembly of the giantPleurodeles waltlgenome.</title>
        <authorList>
            <person name="Brown T."/>
            <person name="Elewa A."/>
            <person name="Iarovenko S."/>
            <person name="Subramanian E."/>
            <person name="Araus A.J."/>
            <person name="Petzold A."/>
            <person name="Susuki M."/>
            <person name="Suzuki K.-i.T."/>
            <person name="Hayashi T."/>
            <person name="Toyoda A."/>
            <person name="Oliveira C."/>
            <person name="Osipova E."/>
            <person name="Leigh N.D."/>
            <person name="Simon A."/>
            <person name="Yun M.H."/>
        </authorList>
    </citation>
    <scope>NUCLEOTIDE SEQUENCE</scope>
    <source>
        <strain evidence="1">20211129_DDA</strain>
        <tissue evidence="1">Liver</tissue>
    </source>
</reference>
<organism evidence="1 2">
    <name type="scientific">Pleurodeles waltl</name>
    <name type="common">Iberian ribbed newt</name>
    <dbReference type="NCBI Taxonomy" id="8319"/>
    <lineage>
        <taxon>Eukaryota</taxon>
        <taxon>Metazoa</taxon>
        <taxon>Chordata</taxon>
        <taxon>Craniata</taxon>
        <taxon>Vertebrata</taxon>
        <taxon>Euteleostomi</taxon>
        <taxon>Amphibia</taxon>
        <taxon>Batrachia</taxon>
        <taxon>Caudata</taxon>
        <taxon>Salamandroidea</taxon>
        <taxon>Salamandridae</taxon>
        <taxon>Pleurodelinae</taxon>
        <taxon>Pleurodeles</taxon>
    </lineage>
</organism>
<protein>
    <submittedName>
        <fullName evidence="1">Uncharacterized protein</fullName>
    </submittedName>
</protein>
<evidence type="ECO:0000313" key="2">
    <source>
        <dbReference type="Proteomes" id="UP001066276"/>
    </source>
</evidence>
<sequence length="78" mass="9078">MRDSGYNHERILLTDLWLRNLGRSKLVLVSATTNAIWQAAPETRKEEYLTRKINRDPTQELGSKSVPCLYRGHRKLIV</sequence>
<gene>
    <name evidence="1" type="ORF">NDU88_002317</name>
</gene>
<accession>A0AAV7UWX4</accession>
<dbReference type="EMBL" id="JANPWB010000004">
    <property type="protein sequence ID" value="KAJ1193011.1"/>
    <property type="molecule type" value="Genomic_DNA"/>
</dbReference>
<dbReference type="Proteomes" id="UP001066276">
    <property type="component" value="Chromosome 2_2"/>
</dbReference>
<evidence type="ECO:0000313" key="1">
    <source>
        <dbReference type="EMBL" id="KAJ1193011.1"/>
    </source>
</evidence>
<comment type="caution">
    <text evidence="1">The sequence shown here is derived from an EMBL/GenBank/DDBJ whole genome shotgun (WGS) entry which is preliminary data.</text>
</comment>